<dbReference type="Proteomes" id="UP000285138">
    <property type="component" value="Unassembled WGS sequence"/>
</dbReference>
<dbReference type="InterPro" id="IPR012347">
    <property type="entry name" value="Ferritin-like"/>
</dbReference>
<evidence type="ECO:0000313" key="2">
    <source>
        <dbReference type="EMBL" id="RQD75429.1"/>
    </source>
</evidence>
<reference evidence="2 3" key="1">
    <citation type="submission" date="2018-08" db="EMBL/GenBank/DDBJ databases">
        <title>The metabolism and importance of syntrophic acetate oxidation coupled to methane or sulfide production in haloalkaline environments.</title>
        <authorList>
            <person name="Timmers P.H.A."/>
            <person name="Vavourakis C.D."/>
            <person name="Sorokin D.Y."/>
            <person name="Sinninghe Damste J.S."/>
            <person name="Muyzer G."/>
            <person name="Stams A.J.M."/>
            <person name="Plugge C.M."/>
        </authorList>
    </citation>
    <scope>NUCLEOTIDE SEQUENCE [LARGE SCALE GENOMIC DNA]</scope>
    <source>
        <strain evidence="2">MSAO_Bac1</strain>
    </source>
</reference>
<protein>
    <recommendedName>
        <fullName evidence="1">Rubrerythrin diiron-binding domain-containing protein</fullName>
    </recommendedName>
</protein>
<gene>
    <name evidence="2" type="ORF">D5R97_06145</name>
</gene>
<dbReference type="EMBL" id="QZAA01000160">
    <property type="protein sequence ID" value="RQD75429.1"/>
    <property type="molecule type" value="Genomic_DNA"/>
</dbReference>
<dbReference type="AlphaFoldDB" id="A0A424YDV4"/>
<name>A0A424YDV4_9FIRM</name>
<dbReference type="GO" id="GO:0016491">
    <property type="term" value="F:oxidoreductase activity"/>
    <property type="evidence" value="ECO:0007669"/>
    <property type="project" value="InterPro"/>
</dbReference>
<dbReference type="InterPro" id="IPR009078">
    <property type="entry name" value="Ferritin-like_SF"/>
</dbReference>
<dbReference type="Gene3D" id="1.20.1260.10">
    <property type="match status" value="1"/>
</dbReference>
<dbReference type="GO" id="GO:0046872">
    <property type="term" value="F:metal ion binding"/>
    <property type="evidence" value="ECO:0007669"/>
    <property type="project" value="InterPro"/>
</dbReference>
<evidence type="ECO:0000313" key="3">
    <source>
        <dbReference type="Proteomes" id="UP000285138"/>
    </source>
</evidence>
<feature type="domain" description="Rubrerythrin diiron-binding" evidence="1">
    <location>
        <begin position="9"/>
        <end position="61"/>
    </location>
</feature>
<dbReference type="Pfam" id="PF02915">
    <property type="entry name" value="Rubrerythrin"/>
    <property type="match status" value="1"/>
</dbReference>
<accession>A0A424YDV4</accession>
<dbReference type="InterPro" id="IPR003251">
    <property type="entry name" value="Rr_diiron-bd_dom"/>
</dbReference>
<organism evidence="2 3">
    <name type="scientific">Candidatus Syntrophonatronum acetioxidans</name>
    <dbReference type="NCBI Taxonomy" id="1795816"/>
    <lineage>
        <taxon>Bacteria</taxon>
        <taxon>Bacillati</taxon>
        <taxon>Bacillota</taxon>
        <taxon>Clostridia</taxon>
        <taxon>Eubacteriales</taxon>
        <taxon>Syntrophomonadaceae</taxon>
        <taxon>Candidatus Syntrophonatronum</taxon>
    </lineage>
</organism>
<proteinExistence type="predicted"/>
<sequence>MAYTQREIEMLKEAYMFEKIEVVKYSRYQKECSNQEVKNIFKHMIAAEKDHLNLINTLLNHTSK</sequence>
<dbReference type="SUPFAM" id="SSF47240">
    <property type="entry name" value="Ferritin-like"/>
    <property type="match status" value="1"/>
</dbReference>
<comment type="caution">
    <text evidence="2">The sequence shown here is derived from an EMBL/GenBank/DDBJ whole genome shotgun (WGS) entry which is preliminary data.</text>
</comment>
<evidence type="ECO:0000259" key="1">
    <source>
        <dbReference type="Pfam" id="PF02915"/>
    </source>
</evidence>